<accession>A0A0M3JJZ4</accession>
<proteinExistence type="predicted"/>
<evidence type="ECO:0000313" key="2">
    <source>
        <dbReference type="WBParaSite" id="ASIM_0000796601-mRNA-1"/>
    </source>
</evidence>
<dbReference type="WBParaSite" id="ASIM_0000796601-mRNA-1">
    <property type="protein sequence ID" value="ASIM_0000796601-mRNA-1"/>
    <property type="gene ID" value="ASIM_0000796601"/>
</dbReference>
<protein>
    <submittedName>
        <fullName evidence="2">Girdin</fullName>
    </submittedName>
</protein>
<sequence>LHGNAVELEALKKQLRLVQISRESAQESLFKVEAERDHLKESLERLTEENLAFKTTVN</sequence>
<reference evidence="2" key="1">
    <citation type="submission" date="2017-02" db="UniProtKB">
        <authorList>
            <consortium name="WormBaseParasite"/>
        </authorList>
    </citation>
    <scope>IDENTIFICATION</scope>
</reference>
<keyword evidence="1" id="KW-0175">Coiled coil</keyword>
<feature type="coiled-coil region" evidence="1">
    <location>
        <begin position="8"/>
        <end position="49"/>
    </location>
</feature>
<dbReference type="AlphaFoldDB" id="A0A0M3JJZ4"/>
<name>A0A0M3JJZ4_ANISI</name>
<evidence type="ECO:0000256" key="1">
    <source>
        <dbReference type="SAM" id="Coils"/>
    </source>
</evidence>
<organism evidence="2">
    <name type="scientific">Anisakis simplex</name>
    <name type="common">Herring worm</name>
    <dbReference type="NCBI Taxonomy" id="6269"/>
    <lineage>
        <taxon>Eukaryota</taxon>
        <taxon>Metazoa</taxon>
        <taxon>Ecdysozoa</taxon>
        <taxon>Nematoda</taxon>
        <taxon>Chromadorea</taxon>
        <taxon>Rhabditida</taxon>
        <taxon>Spirurina</taxon>
        <taxon>Ascaridomorpha</taxon>
        <taxon>Ascaridoidea</taxon>
        <taxon>Anisakidae</taxon>
        <taxon>Anisakis</taxon>
        <taxon>Anisakis simplex complex</taxon>
    </lineage>
</organism>